<dbReference type="Proteomes" id="UP001497444">
    <property type="component" value="Unassembled WGS sequence"/>
</dbReference>
<evidence type="ECO:0000313" key="2">
    <source>
        <dbReference type="Proteomes" id="UP001497444"/>
    </source>
</evidence>
<comment type="caution">
    <text evidence="1">The sequence shown here is derived from an EMBL/GenBank/DDBJ whole genome shotgun (WGS) entry which is preliminary data.</text>
</comment>
<keyword evidence="2" id="KW-1185">Reference proteome</keyword>
<name>A0ABP0VFP0_9BRYO</name>
<evidence type="ECO:0000313" key="1">
    <source>
        <dbReference type="EMBL" id="CAK9253184.1"/>
    </source>
</evidence>
<accession>A0ABP0VFP0</accession>
<sequence>MSGALLLGTISASLVSPFPNPSIAAQSYLTEPTTDFLEEQQRTAELKKQQINIRKIWDSIIEEIKASDSPATTEAALKKLNKLLATIETIPTGVKKLDLVKTCRAQKFEGQGRKVRIKKTWTKDVEIAYEALIQQFNRQANPKNIVSAFKMNNPTIAHFADREINRFNSG</sequence>
<reference evidence="1" key="1">
    <citation type="submission" date="2024-02" db="EMBL/GenBank/DDBJ databases">
        <authorList>
            <consortium name="ELIXIR-Norway"/>
            <consortium name="Elixir Norway"/>
        </authorList>
    </citation>
    <scope>NUCLEOTIDE SEQUENCE</scope>
</reference>
<gene>
    <name evidence="1" type="ORF">CSSPJE1EN1_LOCUS28562</name>
</gene>
<organism evidence="1 2">
    <name type="scientific">Sphagnum jensenii</name>
    <dbReference type="NCBI Taxonomy" id="128206"/>
    <lineage>
        <taxon>Eukaryota</taxon>
        <taxon>Viridiplantae</taxon>
        <taxon>Streptophyta</taxon>
        <taxon>Embryophyta</taxon>
        <taxon>Bryophyta</taxon>
        <taxon>Sphagnophytina</taxon>
        <taxon>Sphagnopsida</taxon>
        <taxon>Sphagnales</taxon>
        <taxon>Sphagnaceae</taxon>
        <taxon>Sphagnum</taxon>
    </lineage>
</organism>
<protein>
    <submittedName>
        <fullName evidence="1">Uncharacterized protein</fullName>
    </submittedName>
</protein>
<proteinExistence type="predicted"/>
<dbReference type="EMBL" id="CAXAQS010000792">
    <property type="protein sequence ID" value="CAK9253184.1"/>
    <property type="molecule type" value="Genomic_DNA"/>
</dbReference>